<dbReference type="Pfam" id="PF13649">
    <property type="entry name" value="Methyltransf_25"/>
    <property type="match status" value="1"/>
</dbReference>
<protein>
    <recommendedName>
        <fullName evidence="1">Methyltransferase domain-containing protein</fullName>
    </recommendedName>
</protein>
<proteinExistence type="predicted"/>
<reference evidence="2 3" key="1">
    <citation type="submission" date="2018-04" db="EMBL/GenBank/DDBJ databases">
        <title>Halococcoides cellulosivorans gen. nov., sp. nov., an extremely halophilic cellulose-utilizing haloarchaeon from hypersaline lakes.</title>
        <authorList>
            <person name="Sorokin D.Y."/>
            <person name="Toshchakov S.V."/>
            <person name="Samarov N.I."/>
            <person name="Korzhenkov A."/>
            <person name="Kublanov I.V."/>
        </authorList>
    </citation>
    <scope>NUCLEOTIDE SEQUENCE [LARGE SCALE GENOMIC DNA]</scope>
    <source>
        <strain evidence="2 3">HArcel1</strain>
    </source>
</reference>
<dbReference type="InterPro" id="IPR041698">
    <property type="entry name" value="Methyltransf_25"/>
</dbReference>
<evidence type="ECO:0000313" key="2">
    <source>
        <dbReference type="EMBL" id="AWB28210.1"/>
    </source>
</evidence>
<dbReference type="EMBL" id="CP028858">
    <property type="protein sequence ID" value="AWB28210.1"/>
    <property type="molecule type" value="Genomic_DNA"/>
</dbReference>
<name>A0A2R4X338_9EURY</name>
<evidence type="ECO:0000259" key="1">
    <source>
        <dbReference type="Pfam" id="PF13649"/>
    </source>
</evidence>
<organism evidence="2 3">
    <name type="scientific">Halococcoides cellulosivorans</name>
    <dbReference type="NCBI Taxonomy" id="1679096"/>
    <lineage>
        <taxon>Archaea</taxon>
        <taxon>Methanobacteriati</taxon>
        <taxon>Methanobacteriota</taxon>
        <taxon>Stenosarchaea group</taxon>
        <taxon>Halobacteria</taxon>
        <taxon>Halobacteriales</taxon>
        <taxon>Haloarculaceae</taxon>
        <taxon>Halococcoides</taxon>
    </lineage>
</organism>
<feature type="domain" description="Methyltransferase" evidence="1">
    <location>
        <begin position="47"/>
        <end position="141"/>
    </location>
</feature>
<dbReference type="PANTHER" id="PTHR44068">
    <property type="entry name" value="ZGC:194242"/>
    <property type="match status" value="1"/>
</dbReference>
<dbReference type="GeneID" id="36513060"/>
<dbReference type="SUPFAM" id="SSF53335">
    <property type="entry name" value="S-adenosyl-L-methionine-dependent methyltransferases"/>
    <property type="match status" value="1"/>
</dbReference>
<keyword evidence="3" id="KW-1185">Reference proteome</keyword>
<dbReference type="InterPro" id="IPR050447">
    <property type="entry name" value="Erg6_SMT_methyltransf"/>
</dbReference>
<evidence type="ECO:0000313" key="3">
    <source>
        <dbReference type="Proteomes" id="UP000244727"/>
    </source>
</evidence>
<dbReference type="Proteomes" id="UP000244727">
    <property type="component" value="Chromosome"/>
</dbReference>
<dbReference type="InterPro" id="IPR029063">
    <property type="entry name" value="SAM-dependent_MTases_sf"/>
</dbReference>
<dbReference type="RefSeq" id="WP_108383530.1">
    <property type="nucleotide sequence ID" value="NZ_CP028858.1"/>
</dbReference>
<sequence>MISRLVEQSRRPDGLLGRVLLCTMGLAHRRLTAWGLEQVDLGADDTVLDVGCGGGGALDRLSQSVTDGHLHGLDLSRTALTKARRMTQADDATVRLTQGTVSTMPFPDERFDMVTAFQTHYHWPALDTDLAEIYRVLRQGGRLLIVGEKVKLQYHLEDYETTTATADLLDAVGFSESETVDHPEWLCVIGVR</sequence>
<accession>A0A2R4X338</accession>
<dbReference type="KEGG" id="harc:HARCEL1_11095"/>
<dbReference type="PANTHER" id="PTHR44068:SF11">
    <property type="entry name" value="GERANYL DIPHOSPHATE 2-C-METHYLTRANSFERASE"/>
    <property type="match status" value="1"/>
</dbReference>
<dbReference type="CDD" id="cd02440">
    <property type="entry name" value="AdoMet_MTases"/>
    <property type="match status" value="1"/>
</dbReference>
<gene>
    <name evidence="2" type="ORF">HARCEL1_11095</name>
</gene>
<dbReference type="Gene3D" id="3.40.50.150">
    <property type="entry name" value="Vaccinia Virus protein VP39"/>
    <property type="match status" value="1"/>
</dbReference>
<dbReference type="AlphaFoldDB" id="A0A2R4X338"/>